<feature type="domain" description="PPM-type phosphatase" evidence="1">
    <location>
        <begin position="15"/>
        <end position="214"/>
    </location>
</feature>
<dbReference type="SUPFAM" id="SSF81606">
    <property type="entry name" value="PP2C-like"/>
    <property type="match status" value="1"/>
</dbReference>
<dbReference type="Pfam" id="PF13672">
    <property type="entry name" value="PP2C_2"/>
    <property type="match status" value="1"/>
</dbReference>
<accession>A0ABX0MUY1</accession>
<dbReference type="RefSeq" id="WP_167240395.1">
    <property type="nucleotide sequence ID" value="NZ_WHJF01000141.1"/>
</dbReference>
<keyword evidence="3" id="KW-1185">Reference proteome</keyword>
<name>A0ABX0MUY1_9BURK</name>
<sequence length="270" mass="28657">MAAVRYKLACARIAGTSHVDAAMPCQDYVATRNARGVACMALADGAGSRPHSASGAEASVKAALRLLSHHFDELHALGQSDSARVATRVLEACLAALGRKARTLQTGVEQLACTLMFVAHKDDRYLLGHLGDGAIMLETVPGQLEVVSHPHNGEYLNTTFFVTDRDAQAHFRIHAGEHARPSFAVMSDGTAESLYLRSSGQAAMALHKLFAWNRDLSRARMEGVLSANLAQAFGKRTSDDCAIGLLSALSLSAHAHEAAGSQQPHLPPAS</sequence>
<dbReference type="Gene3D" id="3.60.40.10">
    <property type="entry name" value="PPM-type phosphatase domain"/>
    <property type="match status" value="1"/>
</dbReference>
<protein>
    <submittedName>
        <fullName evidence="2">Protein phosphatase 2C domain-containing protein</fullName>
    </submittedName>
</protein>
<comment type="caution">
    <text evidence="2">The sequence shown here is derived from an EMBL/GenBank/DDBJ whole genome shotgun (WGS) entry which is preliminary data.</text>
</comment>
<organism evidence="2 3">
    <name type="scientific">Massilia genomosp. 1</name>
    <dbReference type="NCBI Taxonomy" id="2609280"/>
    <lineage>
        <taxon>Bacteria</taxon>
        <taxon>Pseudomonadati</taxon>
        <taxon>Pseudomonadota</taxon>
        <taxon>Betaproteobacteria</taxon>
        <taxon>Burkholderiales</taxon>
        <taxon>Oxalobacteraceae</taxon>
        <taxon>Telluria group</taxon>
        <taxon>Massilia</taxon>
    </lineage>
</organism>
<reference evidence="2 3" key="1">
    <citation type="submission" date="2019-10" db="EMBL/GenBank/DDBJ databases">
        <title>Taxonomy of Antarctic Massilia spp.: description of Massilia rubra sp. nov., Massilia aquatica sp. nov., Massilia mucilaginosa sp. nov., Massilia frigida sp. nov. isolated from streams, lakes and regoliths.</title>
        <authorList>
            <person name="Holochova P."/>
            <person name="Sedlacek I."/>
            <person name="Kralova S."/>
            <person name="Maslanova I."/>
            <person name="Busse H.-J."/>
            <person name="Stankova E."/>
            <person name="Vrbovska V."/>
            <person name="Kovarovic V."/>
            <person name="Bartak M."/>
            <person name="Svec P."/>
            <person name="Pantucek R."/>
        </authorList>
    </citation>
    <scope>NUCLEOTIDE SEQUENCE [LARGE SCALE GENOMIC DNA]</scope>
    <source>
        <strain evidence="2 3">CCM 8694</strain>
    </source>
</reference>
<dbReference type="Proteomes" id="UP000610594">
    <property type="component" value="Unassembled WGS sequence"/>
</dbReference>
<evidence type="ECO:0000313" key="2">
    <source>
        <dbReference type="EMBL" id="NHZ66518.1"/>
    </source>
</evidence>
<dbReference type="InterPro" id="IPR036457">
    <property type="entry name" value="PPM-type-like_dom_sf"/>
</dbReference>
<evidence type="ECO:0000313" key="3">
    <source>
        <dbReference type="Proteomes" id="UP000610594"/>
    </source>
</evidence>
<dbReference type="InterPro" id="IPR001932">
    <property type="entry name" value="PPM-type_phosphatase-like_dom"/>
</dbReference>
<evidence type="ECO:0000259" key="1">
    <source>
        <dbReference type="Pfam" id="PF13672"/>
    </source>
</evidence>
<dbReference type="EMBL" id="WHJF01000141">
    <property type="protein sequence ID" value="NHZ66518.1"/>
    <property type="molecule type" value="Genomic_DNA"/>
</dbReference>
<gene>
    <name evidence="2" type="ORF">F1735_30215</name>
</gene>
<proteinExistence type="predicted"/>